<sequence length="578" mass="61652">MPEEAKAGETWAVRRTRWLNRLHARRAARTPPPDSFDSVSEPRMIGSVALGRQLLAGDFLFAGHFVEAPDTAIWDIEAPGPGFESARQGFGWLDDLAALGDARARRAAQDWTWGWIARHGTGRAEGWTPELAGRRLVRWLQHAPFLLRGQTATRRREFLASLAGQTAFVSKRWSAAPSGRPRIEALCGLILSALSQAGTAARMDPALRGLAKECGRQIDAGGALRSRNPEELLDVFTLLSWTSQALEDAGRPPPGALTQALERSAPVLRALRHADGGLARFHGGGRGAEGRLDLALSAWGRRTAPSEGPAMGYARLAAGRTSVIMDAAPPPGGPDGHASTLAFELSSGRRPLIVNCGSGATFGETWRRAGRSTQSHSTLGLDGVWSSRLAAGSAGDELRHRPGEVRLQRGGTAGEQKIVAGHDGYIATHGLTHVRTLVLSRDGRTLTGEDTLGALSEADRALLERRLGETGTGGVPFSVRFHLHPSVEARIEGETLTLELPSGEVWVFEQTGADGISLVPSVYLERGRLKPRATRQIVLPGRIGGSAAQIGWTLAKAHGTPAGIRDLAGGAEADLSWE</sequence>
<dbReference type="Proteomes" id="UP001265259">
    <property type="component" value="Unassembled WGS sequence"/>
</dbReference>
<evidence type="ECO:0000256" key="1">
    <source>
        <dbReference type="ARBA" id="ARBA00004196"/>
    </source>
</evidence>
<proteinExistence type="predicted"/>
<dbReference type="Pfam" id="PF07940">
    <property type="entry name" value="Hepar_II_III_C"/>
    <property type="match status" value="1"/>
</dbReference>
<name>A0ABU3DBZ0_9RHOB</name>
<gene>
    <name evidence="3" type="ORF">RM543_00120</name>
</gene>
<evidence type="ECO:0000313" key="3">
    <source>
        <dbReference type="EMBL" id="MDT0681073.1"/>
    </source>
</evidence>
<dbReference type="Gene3D" id="2.70.98.70">
    <property type="match status" value="1"/>
</dbReference>
<dbReference type="Gene3D" id="1.50.10.100">
    <property type="entry name" value="Chondroitin AC/alginate lyase"/>
    <property type="match status" value="1"/>
</dbReference>
<dbReference type="InterPro" id="IPR008929">
    <property type="entry name" value="Chondroitin_lyas"/>
</dbReference>
<accession>A0ABU3DBZ0</accession>
<organism evidence="3 4">
    <name type="scientific">Tropicimonas omnivorans</name>
    <dbReference type="NCBI Taxonomy" id="3075590"/>
    <lineage>
        <taxon>Bacteria</taxon>
        <taxon>Pseudomonadati</taxon>
        <taxon>Pseudomonadota</taxon>
        <taxon>Alphaproteobacteria</taxon>
        <taxon>Rhodobacterales</taxon>
        <taxon>Roseobacteraceae</taxon>
        <taxon>Tropicimonas</taxon>
    </lineage>
</organism>
<evidence type="ECO:0000313" key="4">
    <source>
        <dbReference type="Proteomes" id="UP001265259"/>
    </source>
</evidence>
<feature type="domain" description="Heparinase II/III-like C-terminal" evidence="2">
    <location>
        <begin position="302"/>
        <end position="553"/>
    </location>
</feature>
<dbReference type="InterPro" id="IPR012480">
    <property type="entry name" value="Hepar_II_III_C"/>
</dbReference>
<comment type="caution">
    <text evidence="3">The sequence shown here is derived from an EMBL/GenBank/DDBJ whole genome shotgun (WGS) entry which is preliminary data.</text>
</comment>
<dbReference type="EMBL" id="JAVRHL010000001">
    <property type="protein sequence ID" value="MDT0681073.1"/>
    <property type="molecule type" value="Genomic_DNA"/>
</dbReference>
<dbReference type="RefSeq" id="WP_311688462.1">
    <property type="nucleotide sequence ID" value="NZ_JAVRHL010000001.1"/>
</dbReference>
<reference evidence="3 4" key="1">
    <citation type="submission" date="2023-09" db="EMBL/GenBank/DDBJ databases">
        <authorList>
            <person name="Rey-Velasco X."/>
        </authorList>
    </citation>
    <scope>NUCLEOTIDE SEQUENCE [LARGE SCALE GENOMIC DNA]</scope>
    <source>
        <strain evidence="3 4">F158</strain>
    </source>
</reference>
<evidence type="ECO:0000259" key="2">
    <source>
        <dbReference type="Pfam" id="PF07940"/>
    </source>
</evidence>
<protein>
    <submittedName>
        <fullName evidence="3">Heparinase II/III family protein</fullName>
    </submittedName>
</protein>
<comment type="subcellular location">
    <subcellularLocation>
        <location evidence="1">Cell envelope</location>
    </subcellularLocation>
</comment>
<keyword evidence="4" id="KW-1185">Reference proteome</keyword>